<gene>
    <name evidence="3" type="ORF">P7K49_002235</name>
</gene>
<name>A0ABQ9WIU9_SAGOE</name>
<keyword evidence="4" id="KW-1185">Reference proteome</keyword>
<proteinExistence type="predicted"/>
<dbReference type="PROSITE" id="PS51635">
    <property type="entry name" value="PNPLA"/>
    <property type="match status" value="1"/>
</dbReference>
<dbReference type="EMBL" id="JASSZA010000001">
    <property type="protein sequence ID" value="KAK2120849.1"/>
    <property type="molecule type" value="Genomic_DNA"/>
</dbReference>
<dbReference type="InterPro" id="IPR002641">
    <property type="entry name" value="PNPLA_dom"/>
</dbReference>
<reference evidence="3 4" key="1">
    <citation type="submission" date="2023-05" db="EMBL/GenBank/DDBJ databases">
        <title>B98-5 Cell Line De Novo Hybrid Assembly: An Optical Mapping Approach.</title>
        <authorList>
            <person name="Kananen K."/>
            <person name="Auerbach J.A."/>
            <person name="Kautto E."/>
            <person name="Blachly J.S."/>
        </authorList>
    </citation>
    <scope>NUCLEOTIDE SEQUENCE [LARGE SCALE GENOMIC DNA]</scope>
    <source>
        <strain evidence="3">B95-8</strain>
        <tissue evidence="3">Cell line</tissue>
    </source>
</reference>
<accession>A0ABQ9WIU9</accession>
<dbReference type="PANTHER" id="PTHR14226">
    <property type="entry name" value="NEUROPATHY TARGET ESTERASE/SWISS CHEESE D.MELANOGASTER"/>
    <property type="match status" value="1"/>
</dbReference>
<protein>
    <recommendedName>
        <fullName evidence="2">PNPLA domain-containing protein</fullName>
    </recommendedName>
</protein>
<comment type="caution">
    <text evidence="1">Lacks conserved residue(s) required for the propagation of feature annotation.</text>
</comment>
<feature type="short sequence motif" description="DGA/G" evidence="1">
    <location>
        <begin position="21"/>
        <end position="23"/>
    </location>
</feature>
<dbReference type="InterPro" id="IPR050301">
    <property type="entry name" value="NTE"/>
</dbReference>
<evidence type="ECO:0000313" key="3">
    <source>
        <dbReference type="EMBL" id="KAK2120849.1"/>
    </source>
</evidence>
<organism evidence="3 4">
    <name type="scientific">Saguinus oedipus</name>
    <name type="common">Cotton-top tamarin</name>
    <name type="synonym">Oedipomidas oedipus</name>
    <dbReference type="NCBI Taxonomy" id="9490"/>
    <lineage>
        <taxon>Eukaryota</taxon>
        <taxon>Metazoa</taxon>
        <taxon>Chordata</taxon>
        <taxon>Craniata</taxon>
        <taxon>Vertebrata</taxon>
        <taxon>Euteleostomi</taxon>
        <taxon>Mammalia</taxon>
        <taxon>Eutheria</taxon>
        <taxon>Euarchontoglires</taxon>
        <taxon>Primates</taxon>
        <taxon>Haplorrhini</taxon>
        <taxon>Platyrrhini</taxon>
        <taxon>Cebidae</taxon>
        <taxon>Callitrichinae</taxon>
        <taxon>Saguinus</taxon>
    </lineage>
</organism>
<evidence type="ECO:0000259" key="2">
    <source>
        <dbReference type="PROSITE" id="PS51635"/>
    </source>
</evidence>
<dbReference type="Proteomes" id="UP001266305">
    <property type="component" value="Unassembled WGS sequence"/>
</dbReference>
<comment type="caution">
    <text evidence="3">The sequence shown here is derived from an EMBL/GenBank/DDBJ whole genome shotgun (WGS) entry which is preliminary data.</text>
</comment>
<sequence>MSLSGYMPPLCDPKDGHLLMDGGYINNLPGTAVGGPGRSTGSWVTPPQGPYCSCLCIEKTGLEHAEAAYGPVYQLSSVQNKGQVEELGAIKPHLCPQSETNSLQVSACWGPGYSCHLWDVQSEKLRTQLCAHDCPRNWMCGCSASRRYNGGEKTPQPPADVARSMGAKVVIAIDVGSRDETDLTNYGDSLSGWWLLWKRWNPLATKVKERGQTSLKAPPLTRRHLQDSRLGATALSPWPQDGGWVPRACPVPRARLGRGGARAGD</sequence>
<dbReference type="PANTHER" id="PTHR14226:SF23">
    <property type="entry name" value="PATATIN-LIKE PHOSPHOLIPASE DOMAIN-CONTAINING PROTEIN 7"/>
    <property type="match status" value="1"/>
</dbReference>
<feature type="domain" description="PNPLA" evidence="2">
    <location>
        <begin position="1"/>
        <end position="34"/>
    </location>
</feature>
<evidence type="ECO:0000313" key="4">
    <source>
        <dbReference type="Proteomes" id="UP001266305"/>
    </source>
</evidence>
<evidence type="ECO:0000256" key="1">
    <source>
        <dbReference type="PROSITE-ProRule" id="PRU01161"/>
    </source>
</evidence>